<proteinExistence type="predicted"/>
<keyword evidence="2" id="KW-1185">Reference proteome</keyword>
<gene>
    <name evidence="1" type="ORF">L6452_25012</name>
</gene>
<reference evidence="2" key="1">
    <citation type="journal article" date="2022" name="Mol. Ecol. Resour.">
        <title>The genomes of chicory, endive, great burdock and yacon provide insights into Asteraceae palaeo-polyploidization history and plant inulin production.</title>
        <authorList>
            <person name="Fan W."/>
            <person name="Wang S."/>
            <person name="Wang H."/>
            <person name="Wang A."/>
            <person name="Jiang F."/>
            <person name="Liu H."/>
            <person name="Zhao H."/>
            <person name="Xu D."/>
            <person name="Zhang Y."/>
        </authorList>
    </citation>
    <scope>NUCLEOTIDE SEQUENCE [LARGE SCALE GENOMIC DNA]</scope>
    <source>
        <strain evidence="2">cv. Niubang</strain>
    </source>
</reference>
<evidence type="ECO:0000313" key="1">
    <source>
        <dbReference type="EMBL" id="KAI3706924.1"/>
    </source>
</evidence>
<name>A0ACB9AA99_ARCLA</name>
<comment type="caution">
    <text evidence="1">The sequence shown here is derived from an EMBL/GenBank/DDBJ whole genome shotgun (WGS) entry which is preliminary data.</text>
</comment>
<dbReference type="EMBL" id="CM042054">
    <property type="protein sequence ID" value="KAI3706924.1"/>
    <property type="molecule type" value="Genomic_DNA"/>
</dbReference>
<accession>A0ACB9AA99</accession>
<evidence type="ECO:0000313" key="2">
    <source>
        <dbReference type="Proteomes" id="UP001055879"/>
    </source>
</evidence>
<organism evidence="1 2">
    <name type="scientific">Arctium lappa</name>
    <name type="common">Greater burdock</name>
    <name type="synonym">Lappa major</name>
    <dbReference type="NCBI Taxonomy" id="4217"/>
    <lineage>
        <taxon>Eukaryota</taxon>
        <taxon>Viridiplantae</taxon>
        <taxon>Streptophyta</taxon>
        <taxon>Embryophyta</taxon>
        <taxon>Tracheophyta</taxon>
        <taxon>Spermatophyta</taxon>
        <taxon>Magnoliopsida</taxon>
        <taxon>eudicotyledons</taxon>
        <taxon>Gunneridae</taxon>
        <taxon>Pentapetalae</taxon>
        <taxon>asterids</taxon>
        <taxon>campanulids</taxon>
        <taxon>Asterales</taxon>
        <taxon>Asteraceae</taxon>
        <taxon>Carduoideae</taxon>
        <taxon>Cardueae</taxon>
        <taxon>Arctiinae</taxon>
        <taxon>Arctium</taxon>
    </lineage>
</organism>
<protein>
    <submittedName>
        <fullName evidence="1">Uncharacterized protein</fullName>
    </submittedName>
</protein>
<dbReference type="Proteomes" id="UP001055879">
    <property type="component" value="Linkage Group LG08"/>
</dbReference>
<reference evidence="1 2" key="2">
    <citation type="journal article" date="2022" name="Mol. Ecol. Resour.">
        <title>The genomes of chicory, endive, great burdock and yacon provide insights into Asteraceae paleo-polyploidization history and plant inulin production.</title>
        <authorList>
            <person name="Fan W."/>
            <person name="Wang S."/>
            <person name="Wang H."/>
            <person name="Wang A."/>
            <person name="Jiang F."/>
            <person name="Liu H."/>
            <person name="Zhao H."/>
            <person name="Xu D."/>
            <person name="Zhang Y."/>
        </authorList>
    </citation>
    <scope>NUCLEOTIDE SEQUENCE [LARGE SCALE GENOMIC DNA]</scope>
    <source>
        <strain evidence="2">cv. Niubang</strain>
    </source>
</reference>
<sequence length="73" mass="8116">MTLPSRCRFRLTSFRDDASSSSNARLICRSPISFCYTHTPISATQDKASTAEVVALAIHPLRRKGGKELQLYS</sequence>